<name>A0ABP3WQ56_9ALTE</name>
<protein>
    <recommendedName>
        <fullName evidence="3">Lipoprotein</fullName>
    </recommendedName>
</protein>
<dbReference type="EMBL" id="BAAAFD010000001">
    <property type="protein sequence ID" value="GAA0852894.1"/>
    <property type="molecule type" value="Genomic_DNA"/>
</dbReference>
<reference evidence="2" key="1">
    <citation type="journal article" date="2019" name="Int. J. Syst. Evol. Microbiol.">
        <title>The Global Catalogue of Microorganisms (GCM) 10K type strain sequencing project: providing services to taxonomists for standard genome sequencing and annotation.</title>
        <authorList>
            <consortium name="The Broad Institute Genomics Platform"/>
            <consortium name="The Broad Institute Genome Sequencing Center for Infectious Disease"/>
            <person name="Wu L."/>
            <person name="Ma J."/>
        </authorList>
    </citation>
    <scope>NUCLEOTIDE SEQUENCE [LARGE SCALE GENOMIC DNA]</scope>
    <source>
        <strain evidence="2">JCM 15896</strain>
    </source>
</reference>
<organism evidence="1 2">
    <name type="scientific">Aliiglaciecola litoralis</name>
    <dbReference type="NCBI Taxonomy" id="582857"/>
    <lineage>
        <taxon>Bacteria</taxon>
        <taxon>Pseudomonadati</taxon>
        <taxon>Pseudomonadota</taxon>
        <taxon>Gammaproteobacteria</taxon>
        <taxon>Alteromonadales</taxon>
        <taxon>Alteromonadaceae</taxon>
        <taxon>Aliiglaciecola</taxon>
    </lineage>
</organism>
<keyword evidence="2" id="KW-1185">Reference proteome</keyword>
<dbReference type="RefSeq" id="WP_343856075.1">
    <property type="nucleotide sequence ID" value="NZ_BAAAFD010000001.1"/>
</dbReference>
<evidence type="ECO:0000313" key="2">
    <source>
        <dbReference type="Proteomes" id="UP001500359"/>
    </source>
</evidence>
<dbReference type="Proteomes" id="UP001500359">
    <property type="component" value="Unassembled WGS sequence"/>
</dbReference>
<accession>A0ABP3WQ56</accession>
<comment type="caution">
    <text evidence="1">The sequence shown here is derived from an EMBL/GenBank/DDBJ whole genome shotgun (WGS) entry which is preliminary data.</text>
</comment>
<gene>
    <name evidence="1" type="ORF">GCM10009114_04220</name>
</gene>
<evidence type="ECO:0000313" key="1">
    <source>
        <dbReference type="EMBL" id="GAA0852894.1"/>
    </source>
</evidence>
<proteinExistence type="predicted"/>
<dbReference type="PROSITE" id="PS51257">
    <property type="entry name" value="PROKAR_LIPOPROTEIN"/>
    <property type="match status" value="1"/>
</dbReference>
<evidence type="ECO:0008006" key="3">
    <source>
        <dbReference type="Google" id="ProtNLM"/>
    </source>
</evidence>
<sequence length="153" mass="17828">MYKVSHYLKTNNIKRVAIILALIIGVSACQQLFTFEIVRFADRSTYMVTEQTLRSVDRSFYGSFHYGEWRYKGAQAKFGEVNAFIQIPKQLDMDSSVQQQYIIQVLCPDQDNLELWYQLKHVNLQLHLYSHSKHSSVSATCYNPLKNQANRQA</sequence>